<keyword evidence="4" id="KW-0720">Serine protease</keyword>
<evidence type="ECO:0000313" key="6">
    <source>
        <dbReference type="EMBL" id="SVA93451.1"/>
    </source>
</evidence>
<dbReference type="Pfam" id="PF00082">
    <property type="entry name" value="Peptidase_S8"/>
    <property type="match status" value="1"/>
</dbReference>
<keyword evidence="2" id="KW-0645">Protease</keyword>
<dbReference type="Gene3D" id="3.40.50.200">
    <property type="entry name" value="Peptidase S8/S53 domain"/>
    <property type="match status" value="1"/>
</dbReference>
<dbReference type="PANTHER" id="PTHR43399">
    <property type="entry name" value="SUBTILISIN-RELATED"/>
    <property type="match status" value="1"/>
</dbReference>
<dbReference type="InterPro" id="IPR051048">
    <property type="entry name" value="Peptidase_S8/S53_subtilisin"/>
</dbReference>
<sequence>MFKHIAKLTIIFCSILLGNGIHEDRILIYVENNVSDFSLDNKIPFPNTTDQQINNILLKTDALKVRKWLPNARITDRDGDIYLDRFFVVYFKHNRSDLFSLIDIYNSLKNIRISDTISKMRKDYDPNDPRYYQQWHLPQIEAPQAFDAWDIEGGEIPGSNSTRQIVVAAVDDGFEWDHPDLINNIWNNLGEDADGDGHTLEQSGSNWILDPGDINNIDDDNDGFIDNLIGWDVEADGGGAEDNNPMTVSGNDHGTMVAGCMSAVTNNGLGVASVGWSLKIMPIKATATPNSQYIEDGYNGILTAAQQGADIINCSWGGFSGGGSQSLINTVWNTYDAIVVASSGNGNDDVGYSNFDNHYPSAYNNVISVSATGPGDTWGSSWFHPTAGPTVDICAPG</sequence>
<feature type="domain" description="Peptidase S8/S53" evidence="5">
    <location>
        <begin position="163"/>
        <end position="397"/>
    </location>
</feature>
<dbReference type="AlphaFoldDB" id="A0A381ZWU5"/>
<dbReference type="PROSITE" id="PS00137">
    <property type="entry name" value="SUBTILASE_HIS"/>
    <property type="match status" value="1"/>
</dbReference>
<proteinExistence type="inferred from homology"/>
<dbReference type="InterPro" id="IPR022398">
    <property type="entry name" value="Peptidase_S8_His-AS"/>
</dbReference>
<feature type="non-terminal residue" evidence="6">
    <location>
        <position position="397"/>
    </location>
</feature>
<dbReference type="InterPro" id="IPR036852">
    <property type="entry name" value="Peptidase_S8/S53_dom_sf"/>
</dbReference>
<comment type="similarity">
    <text evidence="1">Belongs to the peptidase S8 family.</text>
</comment>
<evidence type="ECO:0000256" key="2">
    <source>
        <dbReference type="ARBA" id="ARBA00022670"/>
    </source>
</evidence>
<dbReference type="GO" id="GO:0006508">
    <property type="term" value="P:proteolysis"/>
    <property type="evidence" value="ECO:0007669"/>
    <property type="project" value="UniProtKB-KW"/>
</dbReference>
<dbReference type="InterPro" id="IPR000209">
    <property type="entry name" value="Peptidase_S8/S53_dom"/>
</dbReference>
<organism evidence="6">
    <name type="scientific">marine metagenome</name>
    <dbReference type="NCBI Taxonomy" id="408172"/>
    <lineage>
        <taxon>unclassified sequences</taxon>
        <taxon>metagenomes</taxon>
        <taxon>ecological metagenomes</taxon>
    </lineage>
</organism>
<dbReference type="PROSITE" id="PS51892">
    <property type="entry name" value="SUBTILASE"/>
    <property type="match status" value="1"/>
</dbReference>
<keyword evidence="3" id="KW-0378">Hydrolase</keyword>
<evidence type="ECO:0000256" key="3">
    <source>
        <dbReference type="ARBA" id="ARBA00022801"/>
    </source>
</evidence>
<evidence type="ECO:0000256" key="1">
    <source>
        <dbReference type="ARBA" id="ARBA00011073"/>
    </source>
</evidence>
<dbReference type="PANTHER" id="PTHR43399:SF4">
    <property type="entry name" value="CELL WALL-ASSOCIATED PROTEASE"/>
    <property type="match status" value="1"/>
</dbReference>
<evidence type="ECO:0000259" key="5">
    <source>
        <dbReference type="Pfam" id="PF00082"/>
    </source>
</evidence>
<dbReference type="GO" id="GO:0004252">
    <property type="term" value="F:serine-type endopeptidase activity"/>
    <property type="evidence" value="ECO:0007669"/>
    <property type="project" value="InterPro"/>
</dbReference>
<protein>
    <recommendedName>
        <fullName evidence="5">Peptidase S8/S53 domain-containing protein</fullName>
    </recommendedName>
</protein>
<reference evidence="6" key="1">
    <citation type="submission" date="2018-05" db="EMBL/GenBank/DDBJ databases">
        <authorList>
            <person name="Lanie J.A."/>
            <person name="Ng W.-L."/>
            <person name="Kazmierczak K.M."/>
            <person name="Andrzejewski T.M."/>
            <person name="Davidsen T.M."/>
            <person name="Wayne K.J."/>
            <person name="Tettelin H."/>
            <person name="Glass J.I."/>
            <person name="Rusch D."/>
            <person name="Podicherti R."/>
            <person name="Tsui H.-C.T."/>
            <person name="Winkler M.E."/>
        </authorList>
    </citation>
    <scope>NUCLEOTIDE SEQUENCE</scope>
</reference>
<dbReference type="InterPro" id="IPR015500">
    <property type="entry name" value="Peptidase_S8_subtilisin-rel"/>
</dbReference>
<gene>
    <name evidence="6" type="ORF">METZ01_LOCUS146305</name>
</gene>
<dbReference type="EMBL" id="UINC01022892">
    <property type="protein sequence ID" value="SVA93451.1"/>
    <property type="molecule type" value="Genomic_DNA"/>
</dbReference>
<accession>A0A381ZWU5</accession>
<name>A0A381ZWU5_9ZZZZ</name>
<dbReference type="SUPFAM" id="SSF52743">
    <property type="entry name" value="Subtilisin-like"/>
    <property type="match status" value="1"/>
</dbReference>
<evidence type="ECO:0000256" key="4">
    <source>
        <dbReference type="ARBA" id="ARBA00022825"/>
    </source>
</evidence>
<dbReference type="PRINTS" id="PR00723">
    <property type="entry name" value="SUBTILISIN"/>
</dbReference>